<name>A0A520S3J5_9GAMM</name>
<evidence type="ECO:0000313" key="3">
    <source>
        <dbReference type="Proteomes" id="UP000320404"/>
    </source>
</evidence>
<dbReference type="EMBL" id="SHAH01000021">
    <property type="protein sequence ID" value="RZO77019.1"/>
    <property type="molecule type" value="Genomic_DNA"/>
</dbReference>
<feature type="chain" id="PRO_5021722260" evidence="1">
    <location>
        <begin position="27"/>
        <end position="349"/>
    </location>
</feature>
<sequence>MTNSKKLSLCSAVFGLSVACSGAVFAQSAERPELTGTWTNASRTGLTRPRGIEDLVVTAEQAAAMVANMGLAGISADNIESGPAIDPETGAPPVGSQDFGLRGYNLFWTDPGSTLAYVKGEYRTSYIIDPPNGRVPRLEQPKPDWDVRNYGARYLTGVGADEGPEIFPLAERCLLGFGNTAGPGMMGTLYNSTYEIVQSDDYVIITVEMAHDARIIPLYGSAEEARANRRPAVLKQWLGDSVGWYEDGMLVVETVNINPKQMAESSVPITAEGRIIERFERYSDTEIVYQFTVEDDNLYVQPWTAELSFHEMDGEMYEYACHEGNHAMPGMLAGARRLEVEAESGSDDD</sequence>
<dbReference type="PROSITE" id="PS51257">
    <property type="entry name" value="PROKAR_LIPOPROTEIN"/>
    <property type="match status" value="1"/>
</dbReference>
<gene>
    <name evidence="2" type="ORF">EVA69_02345</name>
</gene>
<dbReference type="Proteomes" id="UP000320404">
    <property type="component" value="Unassembled WGS sequence"/>
</dbReference>
<evidence type="ECO:0000313" key="2">
    <source>
        <dbReference type="EMBL" id="RZO77019.1"/>
    </source>
</evidence>
<keyword evidence="1" id="KW-0732">Signal</keyword>
<comment type="caution">
    <text evidence="2">The sequence shown here is derived from an EMBL/GenBank/DDBJ whole genome shotgun (WGS) entry which is preliminary data.</text>
</comment>
<organism evidence="2 3">
    <name type="scientific">OM182 bacterium</name>
    <dbReference type="NCBI Taxonomy" id="2510334"/>
    <lineage>
        <taxon>Bacteria</taxon>
        <taxon>Pseudomonadati</taxon>
        <taxon>Pseudomonadota</taxon>
        <taxon>Gammaproteobacteria</taxon>
        <taxon>OMG group</taxon>
        <taxon>OM182 clade</taxon>
    </lineage>
</organism>
<feature type="signal peptide" evidence="1">
    <location>
        <begin position="1"/>
        <end position="26"/>
    </location>
</feature>
<accession>A0A520S3J5</accession>
<proteinExistence type="predicted"/>
<reference evidence="2 3" key="1">
    <citation type="submission" date="2019-02" db="EMBL/GenBank/DDBJ databases">
        <title>Prokaryotic population dynamics and viral predation in marine succession experiment using metagenomics: the confinement effect.</title>
        <authorList>
            <person name="Haro-Moreno J.M."/>
            <person name="Rodriguez-Valera F."/>
            <person name="Lopez-Perez M."/>
        </authorList>
    </citation>
    <scope>NUCLEOTIDE SEQUENCE [LARGE SCALE GENOMIC DNA]</scope>
    <source>
        <strain evidence="2">MED-G158</strain>
    </source>
</reference>
<dbReference type="AlphaFoldDB" id="A0A520S3J5"/>
<protein>
    <submittedName>
        <fullName evidence="2">Uncharacterized protein</fullName>
    </submittedName>
</protein>
<evidence type="ECO:0000256" key="1">
    <source>
        <dbReference type="SAM" id="SignalP"/>
    </source>
</evidence>